<name>A0A2R3P6G0_MESFO</name>
<evidence type="ECO:0000313" key="2">
    <source>
        <dbReference type="EMBL" id="AVN64078.1"/>
    </source>
</evidence>
<feature type="signal peptide" evidence="1">
    <location>
        <begin position="1"/>
        <end position="19"/>
    </location>
</feature>
<dbReference type="Gene3D" id="3.40.190.10">
    <property type="entry name" value="Periplasmic binding protein-like II"/>
    <property type="match status" value="1"/>
</dbReference>
<gene>
    <name evidence="2" type="ORF">CG003_00075</name>
</gene>
<proteinExistence type="predicted"/>
<dbReference type="RefSeq" id="WP_029511875.1">
    <property type="nucleotide sequence ID" value="NZ_CP022513.1"/>
</dbReference>
<dbReference type="Proteomes" id="UP000239216">
    <property type="component" value="Chromosome"/>
</dbReference>
<feature type="chain" id="PRO_5015350079" description="Lipoprotein" evidence="1">
    <location>
        <begin position="20"/>
        <end position="738"/>
    </location>
</feature>
<reference evidence="2 3" key="1">
    <citation type="submission" date="2017-07" db="EMBL/GenBank/DDBJ databases">
        <title>Comparative genomic analysis of Mesoplasma florum.</title>
        <authorList>
            <person name="Baby V."/>
            <person name="Lachance J.-C."/>
            <person name="Gagnon J."/>
            <person name="Lucier J.-F."/>
            <person name="Matteau D."/>
            <person name="Knight T.F."/>
            <person name="Rodrigue S."/>
        </authorList>
    </citation>
    <scope>NUCLEOTIDE SEQUENCE [LARGE SCALE GENOMIC DNA]</scope>
    <source>
        <strain evidence="2 3">CnuA-2</strain>
    </source>
</reference>
<dbReference type="EMBL" id="CP022513">
    <property type="protein sequence ID" value="AVN64078.1"/>
    <property type="molecule type" value="Genomic_DNA"/>
</dbReference>
<evidence type="ECO:0000256" key="1">
    <source>
        <dbReference type="SAM" id="SignalP"/>
    </source>
</evidence>
<evidence type="ECO:0000313" key="3">
    <source>
        <dbReference type="Proteomes" id="UP000239216"/>
    </source>
</evidence>
<evidence type="ECO:0008006" key="4">
    <source>
        <dbReference type="Google" id="ProtNLM"/>
    </source>
</evidence>
<dbReference type="AlphaFoldDB" id="A0A2R3P6G0"/>
<protein>
    <recommendedName>
        <fullName evidence="4">Lipoprotein</fullName>
    </recommendedName>
</protein>
<sequence length="738" mass="83081">MKKLLLTLSSILMIGTTSMSVVSCGVKPEKNVIFAIIGGPTQSSGDLEKVTAYKEIADEYNELNKDVEGFVPVKVQWKDSNYLNNTIMVGDNLPDLYISYVDAASTYLSTKVGSEVRDMEVSMGEEGFESFKNDLITPAFMNEGKYQDKQIVLPFGKSFDISVINVNTWIQFVSHVKDYKESAEALQIAFNNFNETERKLELGGDTETSNNQIFGSSLEINEQWVVANKLSVNEFKELILVINKCLETAGISNGQITKENGDVQKAIKDVFAKTENVILLTKFMNAIVHTDRAIDVKIANRDAISVNGEFLNDCQLKEVNNSSDKLDYTQAKNYGFGIDSVDNKFFMDYASSSTTPQELINIEDPNNEFWYSSTFSPNKTKINLNENSKSFIETTEFLDGMKDIAKLNGNSSALSFPEQWNGVMSVARYDTPNVKSWITSDFIKGTMFMGSASSANDPYFAQQQKKVDDEINLNGYKIKATTYFSPNKKADLLTAPKSNKDNFNRHVFMSQGRGIAGFKSNGKNKDKKEESVTGFLNYTMQPKPAARFALRTSYLPATKSGMEIYKNYVNGSYNNKTGIVEEGRKNLEDAVRVIEGLGENEDVKDEQIYKYFSQIQDAKGNPDPKATVSPVMTGLINEYLEPKIQSEKDIEDYSENEEVTLLVSSKAIPTTDIMRSSLKSSIDPNNGVMDLKNWENIKFSDILDPYEDRKNNYLIEKWILSNQSEFYRNIEITRNNIK</sequence>
<accession>A0A2R3P6G0</accession>
<keyword evidence="1" id="KW-0732">Signal</keyword>
<dbReference type="PROSITE" id="PS51257">
    <property type="entry name" value="PROKAR_LIPOPROTEIN"/>
    <property type="match status" value="1"/>
</dbReference>
<organism evidence="2 3">
    <name type="scientific">Mesoplasma florum</name>
    <name type="common">Acholeplasma florum</name>
    <dbReference type="NCBI Taxonomy" id="2151"/>
    <lineage>
        <taxon>Bacteria</taxon>
        <taxon>Bacillati</taxon>
        <taxon>Mycoplasmatota</taxon>
        <taxon>Mollicutes</taxon>
        <taxon>Entomoplasmatales</taxon>
        <taxon>Entomoplasmataceae</taxon>
        <taxon>Mesoplasma</taxon>
    </lineage>
</organism>